<name>A0ABP0RCH3_9DINO</name>
<feature type="transmembrane region" description="Helical" evidence="2">
    <location>
        <begin position="157"/>
        <end position="180"/>
    </location>
</feature>
<dbReference type="Pfam" id="PF00090">
    <property type="entry name" value="TSP_1"/>
    <property type="match status" value="1"/>
</dbReference>
<feature type="region of interest" description="Disordered" evidence="1">
    <location>
        <begin position="1"/>
        <end position="72"/>
    </location>
</feature>
<keyword evidence="2" id="KW-0812">Transmembrane</keyword>
<feature type="compositionally biased region" description="Basic and acidic residues" evidence="1">
    <location>
        <begin position="248"/>
        <end position="264"/>
    </location>
</feature>
<dbReference type="SUPFAM" id="SSF82895">
    <property type="entry name" value="TSP-1 type 1 repeat"/>
    <property type="match status" value="1"/>
</dbReference>
<keyword evidence="2" id="KW-0472">Membrane</keyword>
<keyword evidence="4" id="KW-1185">Reference proteome</keyword>
<feature type="region of interest" description="Disordered" evidence="1">
    <location>
        <begin position="184"/>
        <end position="269"/>
    </location>
</feature>
<feature type="region of interest" description="Disordered" evidence="1">
    <location>
        <begin position="88"/>
        <end position="115"/>
    </location>
</feature>
<evidence type="ECO:0000313" key="4">
    <source>
        <dbReference type="Proteomes" id="UP001642484"/>
    </source>
</evidence>
<feature type="compositionally biased region" description="Basic and acidic residues" evidence="1">
    <location>
        <begin position="214"/>
        <end position="238"/>
    </location>
</feature>
<dbReference type="SMART" id="SM00209">
    <property type="entry name" value="TSP1"/>
    <property type="match status" value="2"/>
</dbReference>
<accession>A0ABP0RCH3</accession>
<reference evidence="3 4" key="1">
    <citation type="submission" date="2024-02" db="EMBL/GenBank/DDBJ databases">
        <authorList>
            <person name="Chen Y."/>
            <person name="Shah S."/>
            <person name="Dougan E. K."/>
            <person name="Thang M."/>
            <person name="Chan C."/>
        </authorList>
    </citation>
    <scope>NUCLEOTIDE SEQUENCE [LARGE SCALE GENOMIC DNA]</scope>
</reference>
<comment type="caution">
    <text evidence="3">The sequence shown here is derived from an EMBL/GenBank/DDBJ whole genome shotgun (WGS) entry which is preliminary data.</text>
</comment>
<evidence type="ECO:0000256" key="2">
    <source>
        <dbReference type="SAM" id="Phobius"/>
    </source>
</evidence>
<feature type="compositionally biased region" description="Polar residues" evidence="1">
    <location>
        <begin position="62"/>
        <end position="72"/>
    </location>
</feature>
<proteinExistence type="predicted"/>
<feature type="compositionally biased region" description="Polar residues" evidence="1">
    <location>
        <begin position="11"/>
        <end position="31"/>
    </location>
</feature>
<feature type="compositionally biased region" description="Low complexity" evidence="1">
    <location>
        <begin position="32"/>
        <end position="47"/>
    </location>
</feature>
<feature type="compositionally biased region" description="Basic and acidic residues" evidence="1">
    <location>
        <begin position="95"/>
        <end position="115"/>
    </location>
</feature>
<dbReference type="InterPro" id="IPR036383">
    <property type="entry name" value="TSP1_rpt_sf"/>
</dbReference>
<evidence type="ECO:0000256" key="1">
    <source>
        <dbReference type="SAM" id="MobiDB-lite"/>
    </source>
</evidence>
<dbReference type="Proteomes" id="UP001642484">
    <property type="component" value="Unassembled WGS sequence"/>
</dbReference>
<sequence>MAPRIADDQQTRLSMGTPMKSSAGSALQSLMSKGAKSNSPSPSGSPKMQGGETGNRPKVATDQKTVVSSATQLKATSKAGALLSSLVTSPKAKAAPKEAESARPTHSDRALEEAEAKVPLLGSGDGAVGLVASTQASPTQWPASQSVEAPHSDCSRALSVAGAICLLLLVVVVAGIVFLVKPQAHPHHTQGSLRKEGHEAASTSQRPVVSTRSEAPRETKPTAKEAVIKDQDQVRDSRSSTTTSSLWGEKENERAELQRNEHIESQNSQAAEAFDKAVAPLIADIGEAKHALSEGYDCEDEKGLRANEWSSEHIEYCCVNNDVGCDALPSANCDSPEAITDWTGWTESCNECGGGRKYRYRRWRPAFRHCDAANLPRHVHFRDEEPCHEVDVNKFVLEWSHWGQCSVSCGYGYRERVREMTKLAFQCHLDGAFPLKGTVPCERPPCMHSQ</sequence>
<dbReference type="EMBL" id="CAXAMN010025794">
    <property type="protein sequence ID" value="CAK9097944.1"/>
    <property type="molecule type" value="Genomic_DNA"/>
</dbReference>
<keyword evidence="2" id="KW-1133">Transmembrane helix</keyword>
<feature type="compositionally biased region" description="Polar residues" evidence="1">
    <location>
        <begin position="201"/>
        <end position="213"/>
    </location>
</feature>
<protein>
    <submittedName>
        <fullName evidence="3">Uncharacterized protein</fullName>
    </submittedName>
</protein>
<dbReference type="PROSITE" id="PS50092">
    <property type="entry name" value="TSP1"/>
    <property type="match status" value="1"/>
</dbReference>
<feature type="compositionally biased region" description="Basic and acidic residues" evidence="1">
    <location>
        <begin position="1"/>
        <end position="10"/>
    </location>
</feature>
<dbReference type="Gene3D" id="2.20.100.10">
    <property type="entry name" value="Thrombospondin type-1 (TSP1) repeat"/>
    <property type="match status" value="1"/>
</dbReference>
<evidence type="ECO:0000313" key="3">
    <source>
        <dbReference type="EMBL" id="CAK9097944.1"/>
    </source>
</evidence>
<gene>
    <name evidence="3" type="ORF">CCMP2556_LOCUS46439</name>
</gene>
<dbReference type="InterPro" id="IPR000884">
    <property type="entry name" value="TSP1_rpt"/>
</dbReference>
<organism evidence="3 4">
    <name type="scientific">Durusdinium trenchii</name>
    <dbReference type="NCBI Taxonomy" id="1381693"/>
    <lineage>
        <taxon>Eukaryota</taxon>
        <taxon>Sar</taxon>
        <taxon>Alveolata</taxon>
        <taxon>Dinophyceae</taxon>
        <taxon>Suessiales</taxon>
        <taxon>Symbiodiniaceae</taxon>
        <taxon>Durusdinium</taxon>
    </lineage>
</organism>